<name>A0A2S5T7E4_9BURK</name>
<dbReference type="OrthoDB" id="8846308at2"/>
<dbReference type="Proteomes" id="UP000239406">
    <property type="component" value="Unassembled WGS sequence"/>
</dbReference>
<comment type="caution">
    <text evidence="1">The sequence shown here is derived from an EMBL/GenBank/DDBJ whole genome shotgun (WGS) entry which is preliminary data.</text>
</comment>
<dbReference type="Gene3D" id="3.40.50.150">
    <property type="entry name" value="Vaccinia Virus protein VP39"/>
    <property type="match status" value="1"/>
</dbReference>
<keyword evidence="1" id="KW-0808">Transferase</keyword>
<proteinExistence type="predicted"/>
<organism evidence="1 3">
    <name type="scientific">Caldimonas thermodepolymerans</name>
    <dbReference type="NCBI Taxonomy" id="215580"/>
    <lineage>
        <taxon>Bacteria</taxon>
        <taxon>Pseudomonadati</taxon>
        <taxon>Pseudomonadota</taxon>
        <taxon>Betaproteobacteria</taxon>
        <taxon>Burkholderiales</taxon>
        <taxon>Sphaerotilaceae</taxon>
        <taxon>Caldimonas</taxon>
    </lineage>
</organism>
<dbReference type="EMBL" id="SLXF01000001">
    <property type="protein sequence ID" value="TCP09896.1"/>
    <property type="molecule type" value="Genomic_DNA"/>
</dbReference>
<dbReference type="GO" id="GO:0032259">
    <property type="term" value="P:methylation"/>
    <property type="evidence" value="ECO:0007669"/>
    <property type="project" value="UniProtKB-KW"/>
</dbReference>
<reference evidence="1 3" key="1">
    <citation type="submission" date="2018-02" db="EMBL/GenBank/DDBJ databases">
        <title>Reclassifiation of [Polyangium] brachysporum DSM 7029 as Guopingzhaonella breviflexa gen. nov., sp. nov., a member of the family Comamonadaceae.</title>
        <authorList>
            <person name="Tang B."/>
        </authorList>
    </citation>
    <scope>NUCLEOTIDE SEQUENCE [LARGE SCALE GENOMIC DNA]</scope>
    <source>
        <strain evidence="1 3">DSM 15344</strain>
    </source>
</reference>
<gene>
    <name evidence="1" type="ORF">C1702_05095</name>
    <name evidence="2" type="ORF">EV676_101479</name>
</gene>
<dbReference type="InterPro" id="IPR027612">
    <property type="entry name" value="Put_MTase_LIC12133"/>
</dbReference>
<dbReference type="EMBL" id="PSNY01000004">
    <property type="protein sequence ID" value="PPE70910.1"/>
    <property type="molecule type" value="Genomic_DNA"/>
</dbReference>
<dbReference type="SUPFAM" id="SSF53335">
    <property type="entry name" value="S-adenosyl-L-methionine-dependent methyltransferases"/>
    <property type="match status" value="1"/>
</dbReference>
<dbReference type="AlphaFoldDB" id="A0A2S5T7E4"/>
<evidence type="ECO:0000313" key="2">
    <source>
        <dbReference type="EMBL" id="TCP09896.1"/>
    </source>
</evidence>
<dbReference type="GO" id="GO:0008168">
    <property type="term" value="F:methyltransferase activity"/>
    <property type="evidence" value="ECO:0007669"/>
    <property type="project" value="UniProtKB-KW"/>
</dbReference>
<dbReference type="RefSeq" id="WP_104356602.1">
    <property type="nucleotide sequence ID" value="NZ_CALFFA010000022.1"/>
</dbReference>
<accession>A0A2S5T7E4</accession>
<dbReference type="NCBIfam" id="TIGR04325">
    <property type="entry name" value="MTase_LIC12133"/>
    <property type="match status" value="1"/>
</dbReference>
<evidence type="ECO:0000313" key="1">
    <source>
        <dbReference type="EMBL" id="PPE70910.1"/>
    </source>
</evidence>
<keyword evidence="3" id="KW-1185">Reference proteome</keyword>
<dbReference type="InterPro" id="IPR029063">
    <property type="entry name" value="SAM-dependent_MTases_sf"/>
</dbReference>
<evidence type="ECO:0000313" key="4">
    <source>
        <dbReference type="Proteomes" id="UP000294772"/>
    </source>
</evidence>
<protein>
    <submittedName>
        <fullName evidence="2">Methyltransferase (TIGR04325 family)</fullName>
    </submittedName>
    <submittedName>
        <fullName evidence="1">Methyltransferase, TIGR04325 family</fullName>
    </submittedName>
</protein>
<keyword evidence="1" id="KW-0489">Methyltransferase</keyword>
<dbReference type="Proteomes" id="UP000294772">
    <property type="component" value="Unassembled WGS sequence"/>
</dbReference>
<reference evidence="2 4" key="2">
    <citation type="submission" date="2019-03" db="EMBL/GenBank/DDBJ databases">
        <title>Genomic Encyclopedia of Type Strains, Phase IV (KMG-IV): sequencing the most valuable type-strain genomes for metagenomic binning, comparative biology and taxonomic classification.</title>
        <authorList>
            <person name="Goeker M."/>
        </authorList>
    </citation>
    <scope>NUCLEOTIDE SEQUENCE [LARGE SCALE GENOMIC DNA]</scope>
    <source>
        <strain evidence="2 4">DSM 15264</strain>
    </source>
</reference>
<sequence length="270" mass="30865">MNWLESIDRNVGRWKTVPGLRSVAKRRYVSRFLNNVDDNLFFGIFDSFDAAAASAPKSRPLGYDNDDSANIPYASTITPHDYPAVFWLNQSFHEGLQSVLDLGGHLGVKYYAFRRVIGFPPGLRWTVCDVPAVVRRGRELARVRDPDGRLHFTEDYDEAARHEVLFASGSLQYLPLTLAELLDRLATKPRRIVVNLTPIHDSRAFFTLNSIGTAFCAYRVQARERFIDEVRARGYVKRDEWQNPGKSLHLPCEDGYDVEHYSGFCFDREG</sequence>
<evidence type="ECO:0000313" key="3">
    <source>
        <dbReference type="Proteomes" id="UP000239406"/>
    </source>
</evidence>